<dbReference type="InterPro" id="IPR038135">
    <property type="entry name" value="Methylthiotransferase_N_sf"/>
</dbReference>
<dbReference type="SFLD" id="SFLDG01061">
    <property type="entry name" value="methylthiotransferase"/>
    <property type="match status" value="1"/>
</dbReference>
<dbReference type="SFLD" id="SFLDS00029">
    <property type="entry name" value="Radical_SAM"/>
    <property type="match status" value="1"/>
</dbReference>
<evidence type="ECO:0000256" key="4">
    <source>
        <dbReference type="ARBA" id="ARBA00022679"/>
    </source>
</evidence>
<dbReference type="FunFam" id="3.80.30.20:FF:000001">
    <property type="entry name" value="tRNA-2-methylthio-N(6)-dimethylallyladenosine synthase 2"/>
    <property type="match status" value="1"/>
</dbReference>
<dbReference type="PROSITE" id="PS01278">
    <property type="entry name" value="MTTASE_RADICAL"/>
    <property type="match status" value="1"/>
</dbReference>
<dbReference type="InterPro" id="IPR005839">
    <property type="entry name" value="Methylthiotransferase"/>
</dbReference>
<dbReference type="GO" id="GO:0046872">
    <property type="term" value="F:metal ion binding"/>
    <property type="evidence" value="ECO:0007669"/>
    <property type="project" value="UniProtKB-KW"/>
</dbReference>
<keyword evidence="13" id="KW-0819">tRNA processing</keyword>
<feature type="binding site" evidence="13">
    <location>
        <position position="11"/>
    </location>
    <ligand>
        <name>[4Fe-4S] cluster</name>
        <dbReference type="ChEBI" id="CHEBI:49883"/>
        <label>1</label>
    </ligand>
</feature>
<comment type="similarity">
    <text evidence="13">Belongs to the methylthiotransferase family. MiaB subfamily.</text>
</comment>
<evidence type="ECO:0000313" key="17">
    <source>
        <dbReference type="EMBL" id="RJP57503.1"/>
    </source>
</evidence>
<keyword evidence="4 13" id="KW-0808">Transferase</keyword>
<dbReference type="PANTHER" id="PTHR43020">
    <property type="entry name" value="CDK5 REGULATORY SUBUNIT-ASSOCIATED PROTEIN 1"/>
    <property type="match status" value="1"/>
</dbReference>
<evidence type="ECO:0000256" key="3">
    <source>
        <dbReference type="ARBA" id="ARBA00022490"/>
    </source>
</evidence>
<dbReference type="InterPro" id="IPR058240">
    <property type="entry name" value="rSAM_sf"/>
</dbReference>
<comment type="cofactor">
    <cofactor evidence="13">
        <name>[4Fe-4S] cluster</name>
        <dbReference type="ChEBI" id="CHEBI:49883"/>
    </cofactor>
    <text evidence="13">Binds 2 [4Fe-4S] clusters. One cluster is coordinated with 3 cysteines and an exchangeable S-adenosyl-L-methionine.</text>
</comment>
<evidence type="ECO:0000256" key="2">
    <source>
        <dbReference type="ARBA" id="ARBA00022485"/>
    </source>
</evidence>
<dbReference type="Gene3D" id="3.40.50.12160">
    <property type="entry name" value="Methylthiotransferase, N-terminal domain"/>
    <property type="match status" value="1"/>
</dbReference>
<keyword evidence="7 13" id="KW-0408">Iron</keyword>
<evidence type="ECO:0000313" key="18">
    <source>
        <dbReference type="Proteomes" id="UP000266426"/>
    </source>
</evidence>
<comment type="catalytic activity">
    <reaction evidence="13">
        <text>N(6)-dimethylallyladenosine(37) in tRNA + (sulfur carrier)-SH + AH2 + 2 S-adenosyl-L-methionine = 2-methylsulfanyl-N(6)-dimethylallyladenosine(37) in tRNA + (sulfur carrier)-H + 5'-deoxyadenosine + L-methionine + A + S-adenosyl-L-homocysteine + 2 H(+)</text>
        <dbReference type="Rhea" id="RHEA:37067"/>
        <dbReference type="Rhea" id="RHEA-COMP:10375"/>
        <dbReference type="Rhea" id="RHEA-COMP:10376"/>
        <dbReference type="Rhea" id="RHEA-COMP:14737"/>
        <dbReference type="Rhea" id="RHEA-COMP:14739"/>
        <dbReference type="ChEBI" id="CHEBI:13193"/>
        <dbReference type="ChEBI" id="CHEBI:15378"/>
        <dbReference type="ChEBI" id="CHEBI:17319"/>
        <dbReference type="ChEBI" id="CHEBI:17499"/>
        <dbReference type="ChEBI" id="CHEBI:29917"/>
        <dbReference type="ChEBI" id="CHEBI:57844"/>
        <dbReference type="ChEBI" id="CHEBI:57856"/>
        <dbReference type="ChEBI" id="CHEBI:59789"/>
        <dbReference type="ChEBI" id="CHEBI:64428"/>
        <dbReference type="ChEBI" id="CHEBI:74415"/>
        <dbReference type="ChEBI" id="CHEBI:74417"/>
        <dbReference type="EC" id="2.8.4.3"/>
    </reaction>
</comment>
<dbReference type="PROSITE" id="PS51918">
    <property type="entry name" value="RADICAL_SAM"/>
    <property type="match status" value="1"/>
</dbReference>
<keyword evidence="8 13" id="KW-0411">Iron-sulfur</keyword>
<dbReference type="EMBL" id="QZJZ01000079">
    <property type="protein sequence ID" value="RJP57503.1"/>
    <property type="molecule type" value="Genomic_DNA"/>
</dbReference>
<evidence type="ECO:0000256" key="5">
    <source>
        <dbReference type="ARBA" id="ARBA00022691"/>
    </source>
</evidence>
<evidence type="ECO:0000256" key="11">
    <source>
        <dbReference type="ARBA" id="ARBA00080698"/>
    </source>
</evidence>
<dbReference type="AlphaFoldDB" id="A0A3A4QYU2"/>
<dbReference type="SFLD" id="SFLDF00273">
    <property type="entry name" value="(dimethylallyl)adenosine_tRNA"/>
    <property type="match status" value="1"/>
</dbReference>
<evidence type="ECO:0000256" key="12">
    <source>
        <dbReference type="ARBA" id="ARBA00081141"/>
    </source>
</evidence>
<feature type="domain" description="MTTase N-terminal" evidence="15">
    <location>
        <begin position="2"/>
        <end position="119"/>
    </location>
</feature>
<dbReference type="PANTHER" id="PTHR43020:SF2">
    <property type="entry name" value="MITOCHONDRIAL TRNA METHYLTHIOTRANSFERASE CDK5RAP1"/>
    <property type="match status" value="1"/>
</dbReference>
<dbReference type="InterPro" id="IPR013848">
    <property type="entry name" value="Methylthiotransferase_N"/>
</dbReference>
<protein>
    <recommendedName>
        <fullName evidence="10 13">tRNA-2-methylthio-N(6)-dimethylallyladenosine synthase</fullName>
        <ecNumber evidence="9 13">2.8.4.3</ecNumber>
    </recommendedName>
    <alternativeName>
        <fullName evidence="12 13">(Dimethylallyl)adenosine tRNA methylthiotransferase MiaB</fullName>
    </alternativeName>
    <alternativeName>
        <fullName evidence="11 13">tRNA-i(6)A37 methylthiotransferase</fullName>
    </alternativeName>
</protein>
<feature type="binding site" evidence="13">
    <location>
        <position position="82"/>
    </location>
    <ligand>
        <name>[4Fe-4S] cluster</name>
        <dbReference type="ChEBI" id="CHEBI:49883"/>
        <label>1</label>
    </ligand>
</feature>
<evidence type="ECO:0000259" key="16">
    <source>
        <dbReference type="PROSITE" id="PS51918"/>
    </source>
</evidence>
<dbReference type="SMART" id="SM00729">
    <property type="entry name" value="Elp3"/>
    <property type="match status" value="1"/>
</dbReference>
<dbReference type="InterPro" id="IPR006638">
    <property type="entry name" value="Elp3/MiaA/NifB-like_rSAM"/>
</dbReference>
<feature type="domain" description="Radical SAM core" evidence="16">
    <location>
        <begin position="141"/>
        <end position="369"/>
    </location>
</feature>
<feature type="binding site" evidence="13">
    <location>
        <position position="47"/>
    </location>
    <ligand>
        <name>[4Fe-4S] cluster</name>
        <dbReference type="ChEBI" id="CHEBI:49883"/>
        <label>1</label>
    </ligand>
</feature>
<comment type="subunit">
    <text evidence="13">Monomer.</text>
</comment>
<dbReference type="Pfam" id="PF04055">
    <property type="entry name" value="Radical_SAM"/>
    <property type="match status" value="1"/>
</dbReference>
<reference evidence="17 18" key="1">
    <citation type="journal article" date="2017" name="ISME J.">
        <title>Energy and carbon metabolisms in a deep terrestrial subsurface fluid microbial community.</title>
        <authorList>
            <person name="Momper L."/>
            <person name="Jungbluth S.P."/>
            <person name="Lee M.D."/>
            <person name="Amend J.P."/>
        </authorList>
    </citation>
    <scope>NUCLEOTIDE SEQUENCE [LARGE SCALE GENOMIC DNA]</scope>
    <source>
        <strain evidence="17">SURF_26</strain>
    </source>
</reference>
<feature type="domain" description="TRAM" evidence="14">
    <location>
        <begin position="372"/>
        <end position="435"/>
    </location>
</feature>
<dbReference type="GO" id="GO:0035597">
    <property type="term" value="F:tRNA-2-methylthio-N(6)-dimethylallyladenosine(37) synthase activity"/>
    <property type="evidence" value="ECO:0007669"/>
    <property type="project" value="UniProtKB-EC"/>
</dbReference>
<dbReference type="InterPro" id="IPR006463">
    <property type="entry name" value="MiaB_methiolase"/>
</dbReference>
<evidence type="ECO:0000256" key="8">
    <source>
        <dbReference type="ARBA" id="ARBA00023014"/>
    </source>
</evidence>
<comment type="caution">
    <text evidence="17">The sequence shown here is derived from an EMBL/GenBank/DDBJ whole genome shotgun (WGS) entry which is preliminary data.</text>
</comment>
<dbReference type="InterPro" id="IPR023404">
    <property type="entry name" value="rSAM_horseshoe"/>
</dbReference>
<comment type="function">
    <text evidence="1 13">Catalyzes the methylthiolation of N6-(dimethylallyl)adenosine (i(6)A), leading to the formation of 2-methylthio-N6-(dimethylallyl)adenosine (ms(2)i(6)A) at position 37 in tRNAs that read codons beginning with uridine.</text>
</comment>
<feature type="binding site" evidence="13">
    <location>
        <position position="159"/>
    </location>
    <ligand>
        <name>[4Fe-4S] cluster</name>
        <dbReference type="ChEBI" id="CHEBI:49883"/>
        <label>2</label>
        <note>4Fe-4S-S-AdoMet</note>
    </ligand>
</feature>
<dbReference type="PROSITE" id="PS50926">
    <property type="entry name" value="TRAM"/>
    <property type="match status" value="1"/>
</dbReference>
<dbReference type="InterPro" id="IPR007197">
    <property type="entry name" value="rSAM"/>
</dbReference>
<dbReference type="Pfam" id="PF00919">
    <property type="entry name" value="UPF0004"/>
    <property type="match status" value="1"/>
</dbReference>
<evidence type="ECO:0000256" key="7">
    <source>
        <dbReference type="ARBA" id="ARBA00023004"/>
    </source>
</evidence>
<accession>A0A3A4QYU2</accession>
<organism evidence="17 18">
    <name type="scientific">Candidatus Auribacter fodinae</name>
    <dbReference type="NCBI Taxonomy" id="2093366"/>
    <lineage>
        <taxon>Bacteria</taxon>
        <taxon>Pseudomonadati</taxon>
        <taxon>Candidatus Auribacterota</taxon>
        <taxon>Candidatus Auribacteria</taxon>
        <taxon>Candidatus Auribacterales</taxon>
        <taxon>Candidatus Auribacteraceae</taxon>
        <taxon>Candidatus Auribacter</taxon>
    </lineage>
</organism>
<dbReference type="Pfam" id="PF01938">
    <property type="entry name" value="TRAM"/>
    <property type="match status" value="1"/>
</dbReference>
<dbReference type="SUPFAM" id="SSF102114">
    <property type="entry name" value="Radical SAM enzymes"/>
    <property type="match status" value="1"/>
</dbReference>
<sequence>MKKVFIRVWGCQMNFYDADLIRDLLLSAGYELVEYEKDAQIILLHTCSVRDMAEQKVLNKIDDLVGKKKSHKLKTIIGITGCMAENRAGDIRERYPEVNILCGPGSYTDLPVMLERACSNQGHEESLGFESDRSYPVFVPHDKRLQSYVAVMRGCNNFCSYCIVPYVRGHEASRPMNEIKDEVRGLLDAGVKDITLLGQNVNSYGLEFHYNFVDLLEALNTFSEKFRIRFVTSHPKDATDELFKAMRDLDKITPYLHLPLQSGSDRILAKMNRKYTRTDYYKKIDSAKSIVPDISLSSDFIVGFPGESEDDFKQTIEAMKYVSYDSAFIFKYSTRTGTVAATYDDDVLQSVKEERNQILLDLQSDISLKQNKGYVGKTLEVLVEGKSKRNSRRLTGRSPQFKQVMFEGDESLVGSFVPVRITRVTPLTLFGNYIDE</sequence>
<dbReference type="CDD" id="cd01335">
    <property type="entry name" value="Radical_SAM"/>
    <property type="match status" value="1"/>
</dbReference>
<dbReference type="GO" id="GO:0051539">
    <property type="term" value="F:4 iron, 4 sulfur cluster binding"/>
    <property type="evidence" value="ECO:0007669"/>
    <property type="project" value="UniProtKB-UniRule"/>
</dbReference>
<evidence type="ECO:0000256" key="9">
    <source>
        <dbReference type="ARBA" id="ARBA00033765"/>
    </source>
</evidence>
<evidence type="ECO:0000256" key="10">
    <source>
        <dbReference type="ARBA" id="ARBA00068570"/>
    </source>
</evidence>
<dbReference type="NCBIfam" id="TIGR01574">
    <property type="entry name" value="miaB-methiolase"/>
    <property type="match status" value="1"/>
</dbReference>
<dbReference type="FunFam" id="3.40.50.12160:FF:000003">
    <property type="entry name" value="CDK5 regulatory subunit-associated protein 1"/>
    <property type="match status" value="1"/>
</dbReference>
<keyword evidence="2 13" id="KW-0004">4Fe-4S</keyword>
<keyword evidence="5 13" id="KW-0949">S-adenosyl-L-methionine</keyword>
<evidence type="ECO:0000256" key="1">
    <source>
        <dbReference type="ARBA" id="ARBA00003234"/>
    </source>
</evidence>
<comment type="subcellular location">
    <subcellularLocation>
        <location evidence="13">Cytoplasm</location>
    </subcellularLocation>
</comment>
<feature type="binding site" evidence="13">
    <location>
        <position position="162"/>
    </location>
    <ligand>
        <name>[4Fe-4S] cluster</name>
        <dbReference type="ChEBI" id="CHEBI:49883"/>
        <label>2</label>
        <note>4Fe-4S-S-AdoMet</note>
    </ligand>
</feature>
<gene>
    <name evidence="13 17" type="primary">miaB</name>
    <name evidence="17" type="ORF">C4541_10080</name>
</gene>
<dbReference type="NCBIfam" id="TIGR00089">
    <property type="entry name" value="MiaB/RimO family radical SAM methylthiotransferase"/>
    <property type="match status" value="1"/>
</dbReference>
<dbReference type="SFLD" id="SFLDG01082">
    <property type="entry name" value="B12-binding_domain_containing"/>
    <property type="match status" value="1"/>
</dbReference>
<evidence type="ECO:0000256" key="6">
    <source>
        <dbReference type="ARBA" id="ARBA00022723"/>
    </source>
</evidence>
<evidence type="ECO:0000256" key="13">
    <source>
        <dbReference type="HAMAP-Rule" id="MF_01864"/>
    </source>
</evidence>
<keyword evidence="3 13" id="KW-0963">Cytoplasm</keyword>
<dbReference type="HAMAP" id="MF_01864">
    <property type="entry name" value="tRNA_metthiotr_MiaB"/>
    <property type="match status" value="1"/>
</dbReference>
<feature type="binding site" evidence="13">
    <location>
        <position position="155"/>
    </location>
    <ligand>
        <name>[4Fe-4S] cluster</name>
        <dbReference type="ChEBI" id="CHEBI:49883"/>
        <label>2</label>
        <note>4Fe-4S-S-AdoMet</note>
    </ligand>
</feature>
<proteinExistence type="inferred from homology"/>
<dbReference type="PROSITE" id="PS51449">
    <property type="entry name" value="MTTASE_N"/>
    <property type="match status" value="1"/>
</dbReference>
<dbReference type="InterPro" id="IPR002792">
    <property type="entry name" value="TRAM_dom"/>
</dbReference>
<keyword evidence="6 13" id="KW-0479">Metal-binding</keyword>
<dbReference type="InterPro" id="IPR020612">
    <property type="entry name" value="Methylthiotransferase_CS"/>
</dbReference>
<evidence type="ECO:0000259" key="14">
    <source>
        <dbReference type="PROSITE" id="PS50926"/>
    </source>
</evidence>
<dbReference type="Proteomes" id="UP000266426">
    <property type="component" value="Unassembled WGS sequence"/>
</dbReference>
<evidence type="ECO:0000259" key="15">
    <source>
        <dbReference type="PROSITE" id="PS51449"/>
    </source>
</evidence>
<dbReference type="GO" id="GO:0005829">
    <property type="term" value="C:cytosol"/>
    <property type="evidence" value="ECO:0007669"/>
    <property type="project" value="TreeGrafter"/>
</dbReference>
<dbReference type="Gene3D" id="3.80.30.20">
    <property type="entry name" value="tm_1862 like domain"/>
    <property type="match status" value="1"/>
</dbReference>
<dbReference type="EC" id="2.8.4.3" evidence="9 13"/>
<name>A0A3A4QYU2_9BACT</name>